<comment type="caution">
    <text evidence="4">The sequence shown here is derived from an EMBL/GenBank/DDBJ whole genome shotgun (WGS) entry which is preliminary data.</text>
</comment>
<dbReference type="InterPro" id="IPR000719">
    <property type="entry name" value="Prot_kinase_dom"/>
</dbReference>
<dbReference type="PROSITE" id="PS00109">
    <property type="entry name" value="PROTEIN_KINASE_TYR"/>
    <property type="match status" value="1"/>
</dbReference>
<dbReference type="PROSITE" id="PS50011">
    <property type="entry name" value="PROTEIN_KINASE_DOM"/>
    <property type="match status" value="1"/>
</dbReference>
<feature type="coiled-coil region" evidence="1">
    <location>
        <begin position="76"/>
        <end position="103"/>
    </location>
</feature>
<feature type="compositionally biased region" description="Basic and acidic residues" evidence="2">
    <location>
        <begin position="20"/>
        <end position="36"/>
    </location>
</feature>
<feature type="region of interest" description="Disordered" evidence="2">
    <location>
        <begin position="348"/>
        <end position="427"/>
    </location>
</feature>
<feature type="compositionally biased region" description="Pro residues" evidence="2">
    <location>
        <begin position="49"/>
        <end position="58"/>
    </location>
</feature>
<organism evidence="4 5">
    <name type="scientific">Moniliophthora roreri</name>
    <name type="common">Frosty pod rot fungus</name>
    <name type="synonym">Monilia roreri</name>
    <dbReference type="NCBI Taxonomy" id="221103"/>
    <lineage>
        <taxon>Eukaryota</taxon>
        <taxon>Fungi</taxon>
        <taxon>Dikarya</taxon>
        <taxon>Basidiomycota</taxon>
        <taxon>Agaricomycotina</taxon>
        <taxon>Agaricomycetes</taxon>
        <taxon>Agaricomycetidae</taxon>
        <taxon>Agaricales</taxon>
        <taxon>Marasmiineae</taxon>
        <taxon>Marasmiaceae</taxon>
        <taxon>Moniliophthora</taxon>
    </lineage>
</organism>
<name>A0A0W0FZY4_MONRR</name>
<feature type="compositionally biased region" description="Polar residues" evidence="2">
    <location>
        <begin position="1"/>
        <end position="17"/>
    </location>
</feature>
<feature type="compositionally biased region" description="Low complexity" evidence="2">
    <location>
        <begin position="416"/>
        <end position="425"/>
    </location>
</feature>
<feature type="region of interest" description="Disordered" evidence="2">
    <location>
        <begin position="1"/>
        <end position="58"/>
    </location>
</feature>
<evidence type="ECO:0000259" key="3">
    <source>
        <dbReference type="PROSITE" id="PS50011"/>
    </source>
</evidence>
<dbReference type="InterPro" id="IPR011009">
    <property type="entry name" value="Kinase-like_dom_sf"/>
</dbReference>
<evidence type="ECO:0000313" key="5">
    <source>
        <dbReference type="Proteomes" id="UP000054988"/>
    </source>
</evidence>
<reference evidence="4 5" key="1">
    <citation type="submission" date="2015-12" db="EMBL/GenBank/DDBJ databases">
        <title>Draft genome sequence of Moniliophthora roreri, the causal agent of frosty pod rot of cacao.</title>
        <authorList>
            <person name="Aime M.C."/>
            <person name="Diaz-Valderrama J.R."/>
            <person name="Kijpornyongpan T."/>
            <person name="Phillips-Mora W."/>
        </authorList>
    </citation>
    <scope>NUCLEOTIDE SEQUENCE [LARGE SCALE GENOMIC DNA]</scope>
    <source>
        <strain evidence="4 5">MCA 2952</strain>
    </source>
</reference>
<evidence type="ECO:0000313" key="4">
    <source>
        <dbReference type="EMBL" id="KTB41910.1"/>
    </source>
</evidence>
<protein>
    <recommendedName>
        <fullName evidence="3">Protein kinase domain-containing protein</fullName>
    </recommendedName>
</protein>
<proteinExistence type="predicted"/>
<dbReference type="InterPro" id="IPR008266">
    <property type="entry name" value="Tyr_kinase_AS"/>
</dbReference>
<sequence>MTSPRWLSSSSTMQSSIHLALRDQPRGAFSPHHEALRQSNTASSTAPLITPPTTPPPIVHLQPKRLASQLEDLKNEGQLKKRKKELEQELETKVRQVEEAEDGTMKKRKTKWKKRGKGPTSSICIWMSIPPGNEGSMKLVASRGNVHSFLVRNVPQSIKAVMNAAAQSIRSKWGLRYKADDLKEMCTLWKLNEPLRKSENLADDLMAQPVSEIATPVLQNMDIPYSWDPECYHSHIKYIVTIPHIDMPVIKPPRSGSLEWADEDRILRLYQDFRDAMGIVLKLDQQGSFVLDITEPFRGVVNSMTVAGFKTELIKPATGSQAITKRRIRVEEKKGVDARATMEKLGFPSPSEQLLHSPPVGASPSPTFLVSDSNSETSIGAASETSTSPDSETFSPEALNGTASETFPRSYAGTESQSMSSDTSSQFGVIDKTLTKRERNAWQPSTTSPPAVQTIVQNSYRHVLNGRHIHNGGDRQAPFIGLYADIFVDYEQTRKDYRNKNWKFDWKFIRDVYMLVSHLMTIEASGGNPETQRLENIRKSLSEILNIPLATIELESGSKPDFIYLILRVGCTSIVVEVKAEIASYCDPFVQSANSYVASCQSHWEQLSVASTCAPSFIIGLAGPYISIGAAVLTSRVIVQQLNGSGFQFSTYAAYPTDDDRLHSLCCAFMALRECLAKLNAFYNCLSVERAVKCDPRLIRVKDLFADAHQRFFPWPKSFIYTTHNNQRLRVHFRYLCPLTTAGSCLTFKVMLVPPPSPQNDPHPSRDQSFRAIPNASWEDIITGTLLHQVCDETPLVIKFVKVYGKEAHDYMTSKSLAPRLHSYDVFEMTSGYGGLKMVVMDFVDGMNLHGREIPEEYKEELQLTFMCMHEAGFVHGDIRPENIMVTCDHRVMIIDFNTAARYARFPLVTTKRVKKESQSHSLEANPVSEGTLTGEVVTDEDGEDYEEIGQVTTLDEELHPLCFPQLTTRNSLRSPGLMTPA</sequence>
<dbReference type="GO" id="GO:0005524">
    <property type="term" value="F:ATP binding"/>
    <property type="evidence" value="ECO:0007669"/>
    <property type="project" value="InterPro"/>
</dbReference>
<dbReference type="EMBL" id="LATX01001414">
    <property type="protein sequence ID" value="KTB41910.1"/>
    <property type="molecule type" value="Genomic_DNA"/>
</dbReference>
<dbReference type="SUPFAM" id="SSF56112">
    <property type="entry name" value="Protein kinase-like (PK-like)"/>
    <property type="match status" value="1"/>
</dbReference>
<dbReference type="AlphaFoldDB" id="A0A0W0FZY4"/>
<feature type="domain" description="Protein kinase" evidence="3">
    <location>
        <begin position="733"/>
        <end position="982"/>
    </location>
</feature>
<feature type="compositionally biased region" description="Polar residues" evidence="2">
    <location>
        <begin position="364"/>
        <end position="394"/>
    </location>
</feature>
<evidence type="ECO:0000256" key="2">
    <source>
        <dbReference type="SAM" id="MobiDB-lite"/>
    </source>
</evidence>
<evidence type="ECO:0000256" key="1">
    <source>
        <dbReference type="SAM" id="Coils"/>
    </source>
</evidence>
<dbReference type="GO" id="GO:0004672">
    <property type="term" value="F:protein kinase activity"/>
    <property type="evidence" value="ECO:0007669"/>
    <property type="project" value="InterPro"/>
</dbReference>
<accession>A0A0W0FZY4</accession>
<gene>
    <name evidence="4" type="ORF">WG66_5506</name>
</gene>
<keyword evidence="1" id="KW-0175">Coiled coil</keyword>
<dbReference type="Gene3D" id="1.10.510.10">
    <property type="entry name" value="Transferase(Phosphotransferase) domain 1"/>
    <property type="match status" value="1"/>
</dbReference>
<dbReference type="Proteomes" id="UP000054988">
    <property type="component" value="Unassembled WGS sequence"/>
</dbReference>